<keyword evidence="2" id="KW-1185">Reference proteome</keyword>
<evidence type="ECO:0000313" key="2">
    <source>
        <dbReference type="Proteomes" id="UP001196301"/>
    </source>
</evidence>
<dbReference type="Proteomes" id="UP001196301">
    <property type="component" value="Unassembled WGS sequence"/>
</dbReference>
<proteinExistence type="predicted"/>
<dbReference type="RefSeq" id="WP_216572087.1">
    <property type="nucleotide sequence ID" value="NZ_JAHLOQ010000055.1"/>
</dbReference>
<accession>A0ABS6DZY7</accession>
<dbReference type="EMBL" id="JAHLOQ010000055">
    <property type="protein sequence ID" value="MBU5337406.1"/>
    <property type="molecule type" value="Genomic_DNA"/>
</dbReference>
<sequence>MGLFGGSFGGFFGGGFSGFFRGNSSGSGSSGGFNTKTNIVMDEKKIFKELKEIAKKDEDSIAGELFTILDEGKAELTEICTDGFIEMVIKGNENYKTSFEIRDEVDAMIASQNNKYKNKCLEINKLLKNLNEHITNLYKRKYEIATYINIHILDYSPTFSFSIPTNFISNLTYTDYQNNYNILTDSIIPNSQDREFIDTLLEQHDRKAKVNEYRQYAEDYKIYISRKIAELNIIESNINAIEIHLKEEDILLDGLETSIKINRKLEYKEIAQQLQKMVALYILDEHGERNKLYVKSLESLKALCKNV</sequence>
<reference evidence="1 2" key="1">
    <citation type="submission" date="2021-06" db="EMBL/GenBank/DDBJ databases">
        <authorList>
            <person name="Sun Q."/>
            <person name="Li D."/>
        </authorList>
    </citation>
    <scope>NUCLEOTIDE SEQUENCE [LARGE SCALE GENOMIC DNA]</scope>
    <source>
        <strain evidence="1 2">N19</strain>
    </source>
</reference>
<organism evidence="1 2">
    <name type="scientific">Intestinibacter bartlettii</name>
    <dbReference type="NCBI Taxonomy" id="261299"/>
    <lineage>
        <taxon>Bacteria</taxon>
        <taxon>Bacillati</taxon>
        <taxon>Bacillota</taxon>
        <taxon>Clostridia</taxon>
        <taxon>Peptostreptococcales</taxon>
        <taxon>Peptostreptococcaceae</taxon>
        <taxon>Intestinibacter</taxon>
    </lineage>
</organism>
<protein>
    <submittedName>
        <fullName evidence="1">Uncharacterized protein</fullName>
    </submittedName>
</protein>
<name>A0ABS6DZY7_9FIRM</name>
<comment type="caution">
    <text evidence="1">The sequence shown here is derived from an EMBL/GenBank/DDBJ whole genome shotgun (WGS) entry which is preliminary data.</text>
</comment>
<gene>
    <name evidence="1" type="ORF">KQI20_13235</name>
</gene>
<evidence type="ECO:0000313" key="1">
    <source>
        <dbReference type="EMBL" id="MBU5337406.1"/>
    </source>
</evidence>